<gene>
    <name evidence="1" type="ordered locus">Calkr_2141</name>
</gene>
<accession>E4S5U6</accession>
<reference key="1">
    <citation type="submission" date="2010-11" db="EMBL/GenBank/DDBJ databases">
        <title>Complete sequence of chromosome of Caldicellulosiruptor kristjanssonii 177R1B.</title>
        <authorList>
            <consortium name="US DOE Joint Genome Institute"/>
            <person name="Lucas S."/>
            <person name="Copeland A."/>
            <person name="Lapidus A."/>
            <person name="Cheng J.-F."/>
            <person name="Bruce D."/>
            <person name="Goodwin L."/>
            <person name="Pitluck S."/>
            <person name="Davenport K."/>
            <person name="Detter J.C."/>
            <person name="Han C."/>
            <person name="Tapia R."/>
            <person name="Land M."/>
            <person name="Hauser L."/>
            <person name="Jeffries C."/>
            <person name="Kyrpides N."/>
            <person name="Ivanova N."/>
            <person name="Mikhailova N."/>
            <person name="Blumer-Schuette S.E."/>
            <person name="Kelly R.M."/>
            <person name="Woyke T."/>
        </authorList>
    </citation>
    <scope>NUCLEOTIDE SEQUENCE</scope>
    <source>
        <strain>177R1B</strain>
    </source>
</reference>
<dbReference type="GO" id="GO:0008233">
    <property type="term" value="F:peptidase activity"/>
    <property type="evidence" value="ECO:0007669"/>
    <property type="project" value="UniProtKB-KW"/>
</dbReference>
<dbReference type="Proteomes" id="UP000009256">
    <property type="component" value="Chromosome"/>
</dbReference>
<keyword evidence="1" id="KW-0378">Hydrolase</keyword>
<reference evidence="1 2" key="2">
    <citation type="journal article" date="2011" name="J. Bacteriol.">
        <title>Complete genome sequences for the anaerobic, extremely thermophilic plant biomass-degrading bacteria Caldicellulosiruptor hydrothermalis, Caldicellulosiruptor kristjanssonii, Caldicellulosiruptor kronotskyensis, Caldicellulosiruptor owensenis, and Caldicellulosiruptor lactoaceticus.</title>
        <authorList>
            <person name="Blumer-Schuette S.E."/>
            <person name="Ozdemir I."/>
            <person name="Mistry D."/>
            <person name="Lucas S."/>
            <person name="Lapidus A."/>
            <person name="Cheng J.F."/>
            <person name="Goodwin L.A."/>
            <person name="Pitluck S."/>
            <person name="Land M.L."/>
            <person name="Hauser L.J."/>
            <person name="Woyke T."/>
            <person name="Mikhailova N."/>
            <person name="Pati A."/>
            <person name="Kyrpides N.C."/>
            <person name="Ivanova N."/>
            <person name="Detter J.C."/>
            <person name="Walston-Davenport K."/>
            <person name="Han S."/>
            <person name="Adams M.W."/>
            <person name="Kelly R.M."/>
        </authorList>
    </citation>
    <scope>NUCLEOTIDE SEQUENCE [LARGE SCALE GENOMIC DNA]</scope>
    <source>
        <strain evidence="2">ATCC 700853 / DSM 12137 / I77R1B</strain>
    </source>
</reference>
<dbReference type="KEGG" id="cki:Calkr_2141"/>
<dbReference type="AlphaFoldDB" id="E4S5U6"/>
<organism evidence="1 2">
    <name type="scientific">Caldicellulosiruptor acetigenus (strain ATCC 700853 / DSM 12137 / I77R1B)</name>
    <name type="common">Caldicellulosiruptor kristjanssonii</name>
    <dbReference type="NCBI Taxonomy" id="632335"/>
    <lineage>
        <taxon>Bacteria</taxon>
        <taxon>Bacillati</taxon>
        <taxon>Bacillota</taxon>
        <taxon>Bacillota incertae sedis</taxon>
        <taxon>Caldicellulosiruptorales</taxon>
        <taxon>Caldicellulosiruptoraceae</taxon>
        <taxon>Caldicellulosiruptor</taxon>
    </lineage>
</organism>
<dbReference type="EMBL" id="CP002326">
    <property type="protein sequence ID" value="ADQ41606.1"/>
    <property type="molecule type" value="Genomic_DNA"/>
</dbReference>
<dbReference type="STRING" id="632335.Calkr_2141"/>
<name>E4S5U6_CALA7</name>
<dbReference type="HOGENOM" id="CLU_2714764_0_0_9"/>
<protein>
    <submittedName>
        <fullName evidence="1">ATP-dependent Clp protease proteolytic subunit</fullName>
    </submittedName>
</protein>
<dbReference type="GO" id="GO:0006508">
    <property type="term" value="P:proteolysis"/>
    <property type="evidence" value="ECO:0007669"/>
    <property type="project" value="UniProtKB-KW"/>
</dbReference>
<evidence type="ECO:0000313" key="2">
    <source>
        <dbReference type="Proteomes" id="UP000009256"/>
    </source>
</evidence>
<proteinExistence type="predicted"/>
<keyword evidence="2" id="KW-1185">Reference proteome</keyword>
<keyword evidence="1" id="KW-0645">Protease</keyword>
<sequence>MAELKRLSVKYSYSSIPQKIKDKHATEFMRLYDRLEECLKNGDRQGRQAILEEFEKYFITVAREAKKEGVLR</sequence>
<evidence type="ECO:0000313" key="1">
    <source>
        <dbReference type="EMBL" id="ADQ41606.1"/>
    </source>
</evidence>